<dbReference type="InterPro" id="IPR005627">
    <property type="entry name" value="CutC-like"/>
</dbReference>
<dbReference type="Proteomes" id="UP000019335">
    <property type="component" value="Unassembled WGS sequence"/>
</dbReference>
<comment type="similarity">
    <text evidence="1">Belongs to the CutC family.</text>
</comment>
<reference evidence="3 4" key="1">
    <citation type="journal article" date="2014" name="Mol. Plant">
        <title>Chromosome Scale Genome Assembly and Transcriptome Profiling of Nannochloropsis gaditana in Nitrogen Depletion.</title>
        <authorList>
            <person name="Corteggiani Carpinelli E."/>
            <person name="Telatin A."/>
            <person name="Vitulo N."/>
            <person name="Forcato C."/>
            <person name="D'Angelo M."/>
            <person name="Schiavon R."/>
            <person name="Vezzi A."/>
            <person name="Giacometti G.M."/>
            <person name="Morosinotto T."/>
            <person name="Valle G."/>
        </authorList>
    </citation>
    <scope>NUCLEOTIDE SEQUENCE [LARGE SCALE GENOMIC DNA]</scope>
    <source>
        <strain evidence="3 4">B-31</strain>
    </source>
</reference>
<gene>
    <name evidence="3" type="ORF">Naga_100012g91</name>
</gene>
<proteinExistence type="inferred from homology"/>
<evidence type="ECO:0000256" key="2">
    <source>
        <dbReference type="ARBA" id="ARBA00019014"/>
    </source>
</evidence>
<name>W7T3S8_9STRA</name>
<sequence>MTQSNLRHHKILEVCVDSPEGLSIALPRADRIELCSDLDAGGLTPSYGLMEMAMALAKRHESPPPVLAMIRPRAGDFSYSALELETMARDIKVARRLGLAGVVFGVTDAERGDLAVQAMLFLTEAAKGDGEGGAPALSVTLHRAIDLTPDPPACLLALIQALPPRSLDRVLTSGGALSAWEGRRNIARMVEAVAGTDVHIMAGAGVCLSNVSQLVATTGVREVHASCRSVGDIRGSGRGAVAEKVRAFGFSGGQGGGVVGTDAAKIETLALLVHDL</sequence>
<dbReference type="AlphaFoldDB" id="W7T3S8"/>
<dbReference type="Gene3D" id="3.20.20.380">
    <property type="entry name" value="Copper homeostasis (CutC) domain"/>
    <property type="match status" value="1"/>
</dbReference>
<dbReference type="PANTHER" id="PTHR12598:SF0">
    <property type="entry name" value="COPPER HOMEOSTASIS PROTEIN CUTC HOMOLOG"/>
    <property type="match status" value="1"/>
</dbReference>
<comment type="caution">
    <text evidence="3">The sequence shown here is derived from an EMBL/GenBank/DDBJ whole genome shotgun (WGS) entry which is preliminary data.</text>
</comment>
<evidence type="ECO:0000313" key="4">
    <source>
        <dbReference type="Proteomes" id="UP000019335"/>
    </source>
</evidence>
<dbReference type="OrthoDB" id="7392499at2759"/>
<dbReference type="Pfam" id="PF03932">
    <property type="entry name" value="CutC"/>
    <property type="match status" value="1"/>
</dbReference>
<keyword evidence="4" id="KW-1185">Reference proteome</keyword>
<dbReference type="EMBL" id="AZIL01002442">
    <property type="protein sequence ID" value="EWM21610.1"/>
    <property type="molecule type" value="Genomic_DNA"/>
</dbReference>
<dbReference type="GO" id="GO:0005507">
    <property type="term" value="F:copper ion binding"/>
    <property type="evidence" value="ECO:0007669"/>
    <property type="project" value="TreeGrafter"/>
</dbReference>
<organism evidence="3 4">
    <name type="scientific">Nannochloropsis gaditana</name>
    <dbReference type="NCBI Taxonomy" id="72520"/>
    <lineage>
        <taxon>Eukaryota</taxon>
        <taxon>Sar</taxon>
        <taxon>Stramenopiles</taxon>
        <taxon>Ochrophyta</taxon>
        <taxon>Eustigmatophyceae</taxon>
        <taxon>Eustigmatales</taxon>
        <taxon>Monodopsidaceae</taxon>
        <taxon>Nannochloropsis</taxon>
    </lineage>
</organism>
<dbReference type="SUPFAM" id="SSF110395">
    <property type="entry name" value="CutC-like"/>
    <property type="match status" value="1"/>
</dbReference>
<dbReference type="HAMAP" id="MF_00795">
    <property type="entry name" value="CutC"/>
    <property type="match status" value="1"/>
</dbReference>
<evidence type="ECO:0000313" key="3">
    <source>
        <dbReference type="EMBL" id="EWM21610.1"/>
    </source>
</evidence>
<dbReference type="InterPro" id="IPR036822">
    <property type="entry name" value="CutC-like_dom_sf"/>
</dbReference>
<dbReference type="PANTHER" id="PTHR12598">
    <property type="entry name" value="COPPER HOMEOSTASIS PROTEIN CUTC"/>
    <property type="match status" value="1"/>
</dbReference>
<protein>
    <recommendedName>
        <fullName evidence="2">Copper homeostasis protein cutC homolog</fullName>
    </recommendedName>
</protein>
<accession>W7T3S8</accession>
<evidence type="ECO:0000256" key="1">
    <source>
        <dbReference type="ARBA" id="ARBA00007768"/>
    </source>
</evidence>